<evidence type="ECO:0000256" key="1">
    <source>
        <dbReference type="SAM" id="MobiDB-lite"/>
    </source>
</evidence>
<evidence type="ECO:0008006" key="4">
    <source>
        <dbReference type="Google" id="ProtNLM"/>
    </source>
</evidence>
<evidence type="ECO:0000313" key="2">
    <source>
        <dbReference type="EMBL" id="VEG75458.1"/>
    </source>
</evidence>
<sequence length="265" mass="29073">MLQRLLNDDPQAAYEHGRYAASQAGRVAVVRESTGIAAYLAGLYTEALREIRAARRLSGLDLHRAIEADCERALGNRDKALQVVAGADPRQLDDVERAELAMVASGIRHEMGQTELGLMVIEDAIRARPTRSEILWRLHSVRADRLEDLGRQAEAQAIRERIGPDPAEQFEEEVEVFDIEDEDDDEPQQPTAEDAAAPDAEPETADAVDTAEAADSADPTASASPDDDTDEDAHWSAEFAQRVEDELTELLAEAEQDPSAPHEEV</sequence>
<dbReference type="KEGG" id="asla:NCTC11923_02126"/>
<feature type="compositionally biased region" description="Low complexity" evidence="1">
    <location>
        <begin position="207"/>
        <end position="224"/>
    </location>
</feature>
<proteinExistence type="predicted"/>
<dbReference type="RefSeq" id="WP_026427595.1">
    <property type="nucleotide sequence ID" value="NZ_CBCRWE010000068.1"/>
</dbReference>
<feature type="compositionally biased region" description="Acidic residues" evidence="1">
    <location>
        <begin position="246"/>
        <end position="256"/>
    </location>
</feature>
<accession>A0A3S4TDK3</accession>
<feature type="region of interest" description="Disordered" evidence="1">
    <location>
        <begin position="180"/>
        <end position="265"/>
    </location>
</feature>
<reference evidence="2 3" key="1">
    <citation type="submission" date="2018-12" db="EMBL/GenBank/DDBJ databases">
        <authorList>
            <consortium name="Pathogen Informatics"/>
        </authorList>
    </citation>
    <scope>NUCLEOTIDE SEQUENCE [LARGE SCALE GENOMIC DNA]</scope>
    <source>
        <strain evidence="2 3">NCTC11923</strain>
    </source>
</reference>
<protein>
    <recommendedName>
        <fullName evidence="4">Zn-dependent protease, contains TPR repeats</fullName>
    </recommendedName>
</protein>
<feature type="compositionally biased region" description="Low complexity" evidence="1">
    <location>
        <begin position="188"/>
        <end position="199"/>
    </location>
</feature>
<name>A0A3S4TDK3_9ACTO</name>
<organism evidence="2 3">
    <name type="scientific">Actinomyces slackii</name>
    <dbReference type="NCBI Taxonomy" id="52774"/>
    <lineage>
        <taxon>Bacteria</taxon>
        <taxon>Bacillati</taxon>
        <taxon>Actinomycetota</taxon>
        <taxon>Actinomycetes</taxon>
        <taxon>Actinomycetales</taxon>
        <taxon>Actinomycetaceae</taxon>
        <taxon>Actinomyces</taxon>
    </lineage>
</organism>
<dbReference type="Proteomes" id="UP000276899">
    <property type="component" value="Chromosome"/>
</dbReference>
<gene>
    <name evidence="2" type="ORF">NCTC11923_02126</name>
</gene>
<keyword evidence="3" id="KW-1185">Reference proteome</keyword>
<dbReference type="EMBL" id="LR134363">
    <property type="protein sequence ID" value="VEG75458.1"/>
    <property type="molecule type" value="Genomic_DNA"/>
</dbReference>
<dbReference type="STRING" id="1278298.GCA_000428685_00559"/>
<evidence type="ECO:0000313" key="3">
    <source>
        <dbReference type="Proteomes" id="UP000276899"/>
    </source>
</evidence>
<dbReference type="AlphaFoldDB" id="A0A3S4TDK3"/>